<evidence type="ECO:0000313" key="3">
    <source>
        <dbReference type="EMBL" id="CAE4570042.1"/>
    </source>
</evidence>
<dbReference type="PANTHER" id="PTHR48049:SF13">
    <property type="entry name" value="OS03G0824600 PROTEIN"/>
    <property type="match status" value="1"/>
</dbReference>
<dbReference type="AlphaFoldDB" id="A0A7S4Q261"/>
<accession>A0A7S4Q261</accession>
<sequence length="536" mass="58331">MQSNFMAAGAVEECQPSKRIAFLTVPLSGHRRLAVSLAGEMATRGFPVDLLVGEQGVTDEMRSLAAERPNFVVHAITRGTEMISQMDFQRVASSTGRLGGSKYTLFQCIDDVSHDLEGMVEHWREMIEVLSVSRPDVVVLDHAHKVMQQWAEEQGIPTVILHTPYFQTGSPTGCARINPADGRRLDEFLQVSNPFMRLDKAKEMLGIAGQDINLGEGEEGAGAAHGLAPHTLVFCEPELLNTAHLPPRVHAVGPCLSDRDPVTVDAHLLPWLDAAAACGQKVLYVAFGTLANGFLTATAVGTLLDAFNGLGEGWRILWSLPQAQQPLLADSGRNLDGDRVRVEPFVRQRAVLAHPAVRVFLTHGGQSSVNEGIAAGRPLVCLPLFCDQYEMAESVRRHGLGLVFHKDELLEGGDRRLGCLISRVEDEQRFREKAGRHGWLMRIRGGCRRAAEVIESIAYAGAEFQELWEGKEEEAEGQAQQEKCSDSAVVVAPEVKVEAAAPAPARTLRQQPAAMVKRPVGMPVAEDEFGIADSGL</sequence>
<keyword evidence="2" id="KW-0328">Glycosyltransferase</keyword>
<dbReference type="CDD" id="cd03784">
    <property type="entry name" value="GT1_Gtf-like"/>
    <property type="match status" value="1"/>
</dbReference>
<dbReference type="Gene3D" id="3.40.50.2000">
    <property type="entry name" value="Glycogen Phosphorylase B"/>
    <property type="match status" value="2"/>
</dbReference>
<dbReference type="InterPro" id="IPR050481">
    <property type="entry name" value="UDP-glycosyltransf_plant"/>
</dbReference>
<comment type="similarity">
    <text evidence="2">Belongs to the UDP-glycosyltransferase family.</text>
</comment>
<dbReference type="SUPFAM" id="SSF53756">
    <property type="entry name" value="UDP-Glycosyltransferase/glycogen phosphorylase"/>
    <property type="match status" value="1"/>
</dbReference>
<dbReference type="InterPro" id="IPR002213">
    <property type="entry name" value="UDP_glucos_trans"/>
</dbReference>
<dbReference type="PROSITE" id="PS00375">
    <property type="entry name" value="UDPGT"/>
    <property type="match status" value="1"/>
</dbReference>
<dbReference type="InterPro" id="IPR035595">
    <property type="entry name" value="UDP_glycos_trans_CS"/>
</dbReference>
<proteinExistence type="inferred from homology"/>
<dbReference type="EMBL" id="HBNR01014860">
    <property type="protein sequence ID" value="CAE4570042.1"/>
    <property type="molecule type" value="Transcribed_RNA"/>
</dbReference>
<evidence type="ECO:0008006" key="4">
    <source>
        <dbReference type="Google" id="ProtNLM"/>
    </source>
</evidence>
<keyword evidence="1 2" id="KW-0808">Transferase</keyword>
<dbReference type="PANTHER" id="PTHR48049">
    <property type="entry name" value="GLYCOSYLTRANSFERASE"/>
    <property type="match status" value="1"/>
</dbReference>
<name>A0A7S4Q261_9DINO</name>
<evidence type="ECO:0000256" key="1">
    <source>
        <dbReference type="ARBA" id="ARBA00022679"/>
    </source>
</evidence>
<dbReference type="Pfam" id="PF00201">
    <property type="entry name" value="UDPGT"/>
    <property type="match status" value="1"/>
</dbReference>
<organism evidence="3">
    <name type="scientific">Alexandrium monilatum</name>
    <dbReference type="NCBI Taxonomy" id="311494"/>
    <lineage>
        <taxon>Eukaryota</taxon>
        <taxon>Sar</taxon>
        <taxon>Alveolata</taxon>
        <taxon>Dinophyceae</taxon>
        <taxon>Gonyaulacales</taxon>
        <taxon>Pyrocystaceae</taxon>
        <taxon>Alexandrium</taxon>
    </lineage>
</organism>
<dbReference type="GO" id="GO:0035251">
    <property type="term" value="F:UDP-glucosyltransferase activity"/>
    <property type="evidence" value="ECO:0007669"/>
    <property type="project" value="InterPro"/>
</dbReference>
<evidence type="ECO:0000256" key="2">
    <source>
        <dbReference type="RuleBase" id="RU003718"/>
    </source>
</evidence>
<gene>
    <name evidence="3" type="ORF">AMON00008_LOCUS9661</name>
</gene>
<reference evidence="3" key="1">
    <citation type="submission" date="2021-01" db="EMBL/GenBank/DDBJ databases">
        <authorList>
            <person name="Corre E."/>
            <person name="Pelletier E."/>
            <person name="Niang G."/>
            <person name="Scheremetjew M."/>
            <person name="Finn R."/>
            <person name="Kale V."/>
            <person name="Holt S."/>
            <person name="Cochrane G."/>
            <person name="Meng A."/>
            <person name="Brown T."/>
            <person name="Cohen L."/>
        </authorList>
    </citation>
    <scope>NUCLEOTIDE SEQUENCE</scope>
    <source>
        <strain evidence="3">CCMP3105</strain>
    </source>
</reference>
<protein>
    <recommendedName>
        <fullName evidence="4">UDP-glycosyltransferases domain-containing protein</fullName>
    </recommendedName>
</protein>